<dbReference type="Proteomes" id="UP000334380">
    <property type="component" value="Unassembled WGS sequence"/>
</dbReference>
<feature type="domain" description="VOC" evidence="1">
    <location>
        <begin position="3"/>
        <end position="120"/>
    </location>
</feature>
<evidence type="ECO:0000313" key="2">
    <source>
        <dbReference type="EMBL" id="VVE33201.1"/>
    </source>
</evidence>
<dbReference type="InterPro" id="IPR037523">
    <property type="entry name" value="VOC_core"/>
</dbReference>
<dbReference type="InterPro" id="IPR029068">
    <property type="entry name" value="Glyas_Bleomycin-R_OHBP_Dase"/>
</dbReference>
<accession>A0A5E4XA06</accession>
<evidence type="ECO:0000313" key="3">
    <source>
        <dbReference type="Proteomes" id="UP000334380"/>
    </source>
</evidence>
<sequence length="125" mass="13516">MLHPNLVILYVSSPPESAAFYADLFDLEPVEASPGFAMFVFPSGLKLGLWARYGVAPTAIAPPGGSEIVLPVASNAHVDAMWEDWSARGITILQAPTTMDFGRTFVASDPDGHRVRVYKLADTPR</sequence>
<dbReference type="RefSeq" id="WP_150614290.1">
    <property type="nucleotide sequence ID" value="NZ_CABPRU010000010.1"/>
</dbReference>
<dbReference type="Gene3D" id="3.30.720.120">
    <property type="match status" value="1"/>
</dbReference>
<evidence type="ECO:0000259" key="1">
    <source>
        <dbReference type="PROSITE" id="PS51819"/>
    </source>
</evidence>
<dbReference type="Pfam" id="PF00903">
    <property type="entry name" value="Glyoxalase"/>
    <property type="match status" value="1"/>
</dbReference>
<dbReference type="EMBL" id="CABPRU010000010">
    <property type="protein sequence ID" value="VVE33201.1"/>
    <property type="molecule type" value="Genomic_DNA"/>
</dbReference>
<keyword evidence="3" id="KW-1185">Reference proteome</keyword>
<protein>
    <submittedName>
        <fullName evidence="2">Drug:proton antiporter</fullName>
    </submittedName>
</protein>
<dbReference type="OrthoDB" id="9806945at2"/>
<proteinExistence type="predicted"/>
<dbReference type="InterPro" id="IPR004360">
    <property type="entry name" value="Glyas_Fos-R_dOase_dom"/>
</dbReference>
<organism evidence="2 3">
    <name type="scientific">Pandoraea terrigena</name>
    <dbReference type="NCBI Taxonomy" id="2508292"/>
    <lineage>
        <taxon>Bacteria</taxon>
        <taxon>Pseudomonadati</taxon>
        <taxon>Pseudomonadota</taxon>
        <taxon>Betaproteobacteria</taxon>
        <taxon>Burkholderiales</taxon>
        <taxon>Burkholderiaceae</taxon>
        <taxon>Pandoraea</taxon>
    </lineage>
</organism>
<dbReference type="SUPFAM" id="SSF54593">
    <property type="entry name" value="Glyoxalase/Bleomycin resistance protein/Dihydroxybiphenyl dioxygenase"/>
    <property type="match status" value="1"/>
</dbReference>
<dbReference type="PIRSF" id="PIRSF039020">
    <property type="entry name" value="EhpR"/>
    <property type="match status" value="1"/>
</dbReference>
<gene>
    <name evidence="2" type="ORF">PTE31013_03784</name>
</gene>
<dbReference type="AlphaFoldDB" id="A0A5E4XA06"/>
<dbReference type="Gene3D" id="3.30.720.110">
    <property type="match status" value="1"/>
</dbReference>
<dbReference type="PROSITE" id="PS51819">
    <property type="entry name" value="VOC"/>
    <property type="match status" value="1"/>
</dbReference>
<dbReference type="InterPro" id="IPR026275">
    <property type="entry name" value="Glyoxalase/dOase/EhpR"/>
</dbReference>
<reference evidence="2 3" key="1">
    <citation type="submission" date="2019-08" db="EMBL/GenBank/DDBJ databases">
        <authorList>
            <person name="Peeters C."/>
        </authorList>
    </citation>
    <scope>NUCLEOTIDE SEQUENCE [LARGE SCALE GENOMIC DNA]</scope>
    <source>
        <strain evidence="2 3">LMG 31013</strain>
    </source>
</reference>
<name>A0A5E4XA06_9BURK</name>